<keyword evidence="2" id="KW-0378">Hydrolase</keyword>
<dbReference type="Pfam" id="PF00293">
    <property type="entry name" value="NUDIX"/>
    <property type="match status" value="1"/>
</dbReference>
<dbReference type="PANTHER" id="PTHR43046:SF15">
    <property type="entry name" value="MUTT_NUDIX FAMILY PROTEIN"/>
    <property type="match status" value="1"/>
</dbReference>
<name>A0A418YBK8_9GAMM</name>
<dbReference type="GO" id="GO:0016787">
    <property type="term" value="F:hydrolase activity"/>
    <property type="evidence" value="ECO:0007669"/>
    <property type="project" value="UniProtKB-KW"/>
</dbReference>
<evidence type="ECO:0000256" key="2">
    <source>
        <dbReference type="ARBA" id="ARBA00022801"/>
    </source>
</evidence>
<evidence type="ECO:0000259" key="3">
    <source>
        <dbReference type="PROSITE" id="PS51462"/>
    </source>
</evidence>
<dbReference type="EMBL" id="QZCH01000025">
    <property type="protein sequence ID" value="RJG40306.1"/>
    <property type="molecule type" value="Genomic_DNA"/>
</dbReference>
<dbReference type="InterPro" id="IPR015797">
    <property type="entry name" value="NUDIX_hydrolase-like_dom_sf"/>
</dbReference>
<protein>
    <submittedName>
        <fullName evidence="4">NUDIX domain-containing protein</fullName>
    </submittedName>
</protein>
<accession>A0A418YBK8</accession>
<keyword evidence="5" id="KW-1185">Reference proteome</keyword>
<dbReference type="Gene3D" id="3.90.79.10">
    <property type="entry name" value="Nucleoside Triphosphate Pyrophosphohydrolase"/>
    <property type="match status" value="1"/>
</dbReference>
<feature type="domain" description="Nudix hydrolase" evidence="3">
    <location>
        <begin position="20"/>
        <end position="155"/>
    </location>
</feature>
<reference evidence="4 5" key="2">
    <citation type="submission" date="2019-01" db="EMBL/GenBank/DDBJ databases">
        <title>Motilimonas pumilus sp. nov., isolated from the gut of sea cucumber (Apostichopus japonicus).</title>
        <authorList>
            <person name="Wang F.-Q."/>
            <person name="Ren L.-H."/>
            <person name="Lin Y.-W."/>
            <person name="Sun G.-H."/>
            <person name="Du Z.-J."/>
            <person name="Zhao J.-X."/>
            <person name="Liu X.-J."/>
            <person name="Liu L.-J."/>
        </authorList>
    </citation>
    <scope>NUCLEOTIDE SEQUENCE [LARGE SCALE GENOMIC DNA]</scope>
    <source>
        <strain evidence="4 5">PLHSC7-2</strain>
    </source>
</reference>
<dbReference type="InterPro" id="IPR020084">
    <property type="entry name" value="NUDIX_hydrolase_CS"/>
</dbReference>
<dbReference type="InterPro" id="IPR000086">
    <property type="entry name" value="NUDIX_hydrolase_dom"/>
</dbReference>
<dbReference type="PROSITE" id="PS51462">
    <property type="entry name" value="NUDIX"/>
    <property type="match status" value="1"/>
</dbReference>
<dbReference type="RefSeq" id="WP_119911855.1">
    <property type="nucleotide sequence ID" value="NZ_QZCH01000025.1"/>
</dbReference>
<sequence>MRLLRSTVHPDVAAEHGKILKRIAARAIVLKGQKILLMYTQRYQDYTLPGGGLDSSESPQQGLCRELMEETGATGIRNIQAFGMYEEYRPWYKPDHDTLHMLSYCYTCEIDDTLGAAKLEDYEVNNGMSAVWVDIHQAIAHNQATIASSNKKGLSVERETFLLQQIATERLPQTVLAV</sequence>
<comment type="caution">
    <text evidence="4">The sequence shown here is derived from an EMBL/GenBank/DDBJ whole genome shotgun (WGS) entry which is preliminary data.</text>
</comment>
<evidence type="ECO:0000256" key="1">
    <source>
        <dbReference type="ARBA" id="ARBA00001946"/>
    </source>
</evidence>
<dbReference type="PROSITE" id="PS00893">
    <property type="entry name" value="NUDIX_BOX"/>
    <property type="match status" value="1"/>
</dbReference>
<dbReference type="Proteomes" id="UP000283255">
    <property type="component" value="Unassembled WGS sequence"/>
</dbReference>
<organism evidence="4 5">
    <name type="scientific">Motilimonas pumila</name>
    <dbReference type="NCBI Taxonomy" id="2303987"/>
    <lineage>
        <taxon>Bacteria</taxon>
        <taxon>Pseudomonadati</taxon>
        <taxon>Pseudomonadota</taxon>
        <taxon>Gammaproteobacteria</taxon>
        <taxon>Alteromonadales</taxon>
        <taxon>Alteromonadales genera incertae sedis</taxon>
        <taxon>Motilimonas</taxon>
    </lineage>
</organism>
<reference evidence="4 5" key="1">
    <citation type="submission" date="2018-09" db="EMBL/GenBank/DDBJ databases">
        <authorList>
            <person name="Wang F."/>
        </authorList>
    </citation>
    <scope>NUCLEOTIDE SEQUENCE [LARGE SCALE GENOMIC DNA]</scope>
    <source>
        <strain evidence="4 5">PLHSC7-2</strain>
    </source>
</reference>
<dbReference type="SUPFAM" id="SSF55811">
    <property type="entry name" value="Nudix"/>
    <property type="match status" value="1"/>
</dbReference>
<dbReference type="OrthoDB" id="9804442at2"/>
<gene>
    <name evidence="4" type="ORF">D1Z90_16255</name>
</gene>
<dbReference type="PANTHER" id="PTHR43046">
    <property type="entry name" value="GDP-MANNOSE MANNOSYL HYDROLASE"/>
    <property type="match status" value="1"/>
</dbReference>
<dbReference type="AlphaFoldDB" id="A0A418YBK8"/>
<comment type="cofactor">
    <cofactor evidence="1">
        <name>Mg(2+)</name>
        <dbReference type="ChEBI" id="CHEBI:18420"/>
    </cofactor>
</comment>
<evidence type="ECO:0000313" key="4">
    <source>
        <dbReference type="EMBL" id="RJG40306.1"/>
    </source>
</evidence>
<evidence type="ECO:0000313" key="5">
    <source>
        <dbReference type="Proteomes" id="UP000283255"/>
    </source>
</evidence>
<proteinExistence type="predicted"/>